<protein>
    <submittedName>
        <fullName evidence="1">Uncharacterized protein</fullName>
    </submittedName>
</protein>
<accession>A0A0H5NPM0</accession>
<organism evidence="1 2">
    <name type="scientific">Nocardia farcinica</name>
    <dbReference type="NCBI Taxonomy" id="37329"/>
    <lineage>
        <taxon>Bacteria</taxon>
        <taxon>Bacillati</taxon>
        <taxon>Actinomycetota</taxon>
        <taxon>Actinomycetes</taxon>
        <taxon>Mycobacteriales</taxon>
        <taxon>Nocardiaceae</taxon>
        <taxon>Nocardia</taxon>
    </lineage>
</organism>
<gene>
    <name evidence="1" type="ORF">ERS450000_02229</name>
</gene>
<dbReference type="EMBL" id="LN868938">
    <property type="protein sequence ID" value="CRY77197.1"/>
    <property type="molecule type" value="Genomic_DNA"/>
</dbReference>
<evidence type="ECO:0000313" key="1">
    <source>
        <dbReference type="EMBL" id="CRY77197.1"/>
    </source>
</evidence>
<proteinExistence type="predicted"/>
<dbReference type="RefSeq" id="WP_060592412.1">
    <property type="nucleotide sequence ID" value="NZ_CP031418.1"/>
</dbReference>
<evidence type="ECO:0000313" key="2">
    <source>
        <dbReference type="Proteomes" id="UP000057820"/>
    </source>
</evidence>
<reference evidence="2" key="1">
    <citation type="submission" date="2015-03" db="EMBL/GenBank/DDBJ databases">
        <authorList>
            <consortium name="Pathogen Informatics"/>
        </authorList>
    </citation>
    <scope>NUCLEOTIDE SEQUENCE [LARGE SCALE GENOMIC DNA]</scope>
    <source>
        <strain evidence="2">NCTC11134</strain>
    </source>
</reference>
<dbReference type="AlphaFoldDB" id="A0A0H5NPM0"/>
<name>A0A0H5NPM0_NOCFR</name>
<sequence length="173" mass="18500">MSEASAEVLLDDFENKDNWELAGPGAERTHLTTFAEGAPWKRPGVYADGAAGADHRAVVLLIRSATEGFAVELAARADRPITVAGPMTALCLWVRSPHASLTVGARLRHGGADTEVDLGRVTAAGEWTRLEFRPAEPLADVELRAVTIRLDEVVKRAGEVMILFDDLTAATGV</sequence>
<dbReference type="KEGG" id="nfr:ERS450000_02229"/>
<dbReference type="Proteomes" id="UP000057820">
    <property type="component" value="Chromosome 1"/>
</dbReference>